<dbReference type="FunFam" id="3.30.70.270:FF:000001">
    <property type="entry name" value="Diguanylate cyclase domain protein"/>
    <property type="match status" value="1"/>
</dbReference>
<evidence type="ECO:0000259" key="3">
    <source>
        <dbReference type="PROSITE" id="PS50883"/>
    </source>
</evidence>
<dbReference type="InterPro" id="IPR035919">
    <property type="entry name" value="EAL_sf"/>
</dbReference>
<dbReference type="NCBIfam" id="TIGR00254">
    <property type="entry name" value="GGDEF"/>
    <property type="match status" value="1"/>
</dbReference>
<dbReference type="SMART" id="SM00052">
    <property type="entry name" value="EAL"/>
    <property type="match status" value="1"/>
</dbReference>
<dbReference type="InterPro" id="IPR013767">
    <property type="entry name" value="PAS_fold"/>
</dbReference>
<dbReference type="Pfam" id="PF00563">
    <property type="entry name" value="EAL"/>
    <property type="match status" value="1"/>
</dbReference>
<evidence type="ECO:0000259" key="4">
    <source>
        <dbReference type="PROSITE" id="PS50887"/>
    </source>
</evidence>
<gene>
    <name evidence="5" type="ORF">MNBD_GAMMA03-1371</name>
</gene>
<dbReference type="PANTHER" id="PTHR44757:SF2">
    <property type="entry name" value="BIOFILM ARCHITECTURE MAINTENANCE PROTEIN MBAA"/>
    <property type="match status" value="1"/>
</dbReference>
<dbReference type="InterPro" id="IPR052155">
    <property type="entry name" value="Biofilm_reg_signaling"/>
</dbReference>
<proteinExistence type="predicted"/>
<dbReference type="PROSITE" id="PS50887">
    <property type="entry name" value="GGDEF"/>
    <property type="match status" value="1"/>
</dbReference>
<dbReference type="PANTHER" id="PTHR44757">
    <property type="entry name" value="DIGUANYLATE CYCLASE DGCP"/>
    <property type="match status" value="1"/>
</dbReference>
<dbReference type="InterPro" id="IPR000160">
    <property type="entry name" value="GGDEF_dom"/>
</dbReference>
<dbReference type="InterPro" id="IPR000014">
    <property type="entry name" value="PAS"/>
</dbReference>
<dbReference type="CDD" id="cd01948">
    <property type="entry name" value="EAL"/>
    <property type="match status" value="1"/>
</dbReference>
<feature type="domain" description="GGDEF" evidence="4">
    <location>
        <begin position="291"/>
        <end position="424"/>
    </location>
</feature>
<dbReference type="GO" id="GO:0006355">
    <property type="term" value="P:regulation of DNA-templated transcription"/>
    <property type="evidence" value="ECO:0007669"/>
    <property type="project" value="InterPro"/>
</dbReference>
<dbReference type="PROSITE" id="PS50883">
    <property type="entry name" value="EAL"/>
    <property type="match status" value="1"/>
</dbReference>
<dbReference type="Gene3D" id="3.30.70.270">
    <property type="match status" value="1"/>
</dbReference>
<feature type="domain" description="EAL" evidence="3">
    <location>
        <begin position="433"/>
        <end position="687"/>
    </location>
</feature>
<reference evidence="5" key="1">
    <citation type="submission" date="2018-06" db="EMBL/GenBank/DDBJ databases">
        <authorList>
            <person name="Zhirakovskaya E."/>
        </authorList>
    </citation>
    <scope>NUCLEOTIDE SEQUENCE</scope>
</reference>
<feature type="domain" description="PAS" evidence="1">
    <location>
        <begin position="134"/>
        <end position="180"/>
    </location>
</feature>
<accession>A0A3B0W8H2</accession>
<dbReference type="PROSITE" id="PS50112">
    <property type="entry name" value="PAS"/>
    <property type="match status" value="2"/>
</dbReference>
<dbReference type="Gene3D" id="3.30.450.20">
    <property type="entry name" value="PAS domain"/>
    <property type="match status" value="2"/>
</dbReference>
<name>A0A3B0W8H2_9ZZZZ</name>
<evidence type="ECO:0000313" key="5">
    <source>
        <dbReference type="EMBL" id="VAW48653.1"/>
    </source>
</evidence>
<dbReference type="NCBIfam" id="TIGR00229">
    <property type="entry name" value="sensory_box"/>
    <property type="match status" value="2"/>
</dbReference>
<evidence type="ECO:0000259" key="2">
    <source>
        <dbReference type="PROSITE" id="PS50113"/>
    </source>
</evidence>
<dbReference type="InterPro" id="IPR035965">
    <property type="entry name" value="PAS-like_dom_sf"/>
</dbReference>
<dbReference type="Pfam" id="PF00989">
    <property type="entry name" value="PAS"/>
    <property type="match status" value="1"/>
</dbReference>
<dbReference type="SUPFAM" id="SSF55785">
    <property type="entry name" value="PYP-like sensor domain (PAS domain)"/>
    <property type="match status" value="2"/>
</dbReference>
<dbReference type="EMBL" id="UOFC01000221">
    <property type="protein sequence ID" value="VAW48653.1"/>
    <property type="molecule type" value="Genomic_DNA"/>
</dbReference>
<dbReference type="PROSITE" id="PS50113">
    <property type="entry name" value="PAC"/>
    <property type="match status" value="1"/>
</dbReference>
<dbReference type="FunFam" id="3.20.20.450:FF:000001">
    <property type="entry name" value="Cyclic di-GMP phosphodiesterase yahA"/>
    <property type="match status" value="1"/>
</dbReference>
<feature type="domain" description="PAS" evidence="1">
    <location>
        <begin position="13"/>
        <end position="83"/>
    </location>
</feature>
<dbReference type="SUPFAM" id="SSF141868">
    <property type="entry name" value="EAL domain-like"/>
    <property type="match status" value="1"/>
</dbReference>
<dbReference type="CDD" id="cd00130">
    <property type="entry name" value="PAS"/>
    <property type="match status" value="2"/>
</dbReference>
<dbReference type="SMART" id="SM00267">
    <property type="entry name" value="GGDEF"/>
    <property type="match status" value="1"/>
</dbReference>
<dbReference type="InterPro" id="IPR029787">
    <property type="entry name" value="Nucleotide_cyclase"/>
</dbReference>
<dbReference type="Pfam" id="PF08448">
    <property type="entry name" value="PAS_4"/>
    <property type="match status" value="1"/>
</dbReference>
<dbReference type="InterPro" id="IPR001633">
    <property type="entry name" value="EAL_dom"/>
</dbReference>
<dbReference type="PIRSF" id="PIRSF005925">
    <property type="entry name" value="Dos"/>
    <property type="match status" value="1"/>
</dbReference>
<dbReference type="Gene3D" id="3.20.20.450">
    <property type="entry name" value="EAL domain"/>
    <property type="match status" value="1"/>
</dbReference>
<dbReference type="CDD" id="cd01949">
    <property type="entry name" value="GGDEF"/>
    <property type="match status" value="1"/>
</dbReference>
<feature type="domain" description="PAC" evidence="2">
    <location>
        <begin position="207"/>
        <end position="259"/>
    </location>
</feature>
<dbReference type="InterPro" id="IPR043128">
    <property type="entry name" value="Rev_trsase/Diguanyl_cyclase"/>
</dbReference>
<sequence length="687" mass="77498">MSLQDNYGVFNVDTVLLDSVLNHSPSCIALKDLSGQFIWVNPCFCQVFGLTESKVIGRRASDILSSNIVDELAELDSVVLNQNKSVNKEVELLINGCSRFFVLVKFPWQTSDQQLCGIGCILTEITAQKVLEKSYGLAQKVIDNASEAVVFTDAKGLITDINDAYEKITGYQRSELIGRNPNVLKSGRHDRSFYQDMWIQIKTQGYWSGEVWDRRKSGEIYPKWLMINAMLDEKKSAVGYVGIFSDLSDQKEAEQKLKELSFYDPLTHLPNRVLFKDRLSVGISIAKRDKHQLAVLLIDLDRFKVVNDSLGHNAGDELLELISQRFLTLGRESDTVARLGGDEFAVLLPELNSPEDASVVAQNFIDALLKPFHLQGHNLNISASIGISVFPCDGVDVDGLVKRAELALYKAKEQGRNHYQYFSQELQDAVFDQLEMEDEMQYAILNQQFTLYYQPKISLATNKITGMEALVRWVHPEKGLIPPDKFIPLAEESGLIIPLGEWILQTACRETAEWVKKYDDSLVVAVNLSAKQFKADNLLETIQNTLKLYQLKPKNIELEITESCVMENVEGALQTMKDFRKHQLKLAIDDFGTGYSSLGYLKQFPMNTLKIDRSFVMDLTTDSDDAAIVEIVILLADKLGLDVVAEGVETDAQLNFLREQGCQYVQGYLLSRPLPADEFEQFLKKHL</sequence>
<evidence type="ECO:0000259" key="1">
    <source>
        <dbReference type="PROSITE" id="PS50112"/>
    </source>
</evidence>
<dbReference type="InterPro" id="IPR012226">
    <property type="entry name" value="Diguanyl_cyclase/Pdiesterase"/>
</dbReference>
<organism evidence="5">
    <name type="scientific">hydrothermal vent metagenome</name>
    <dbReference type="NCBI Taxonomy" id="652676"/>
    <lineage>
        <taxon>unclassified sequences</taxon>
        <taxon>metagenomes</taxon>
        <taxon>ecological metagenomes</taxon>
    </lineage>
</organism>
<dbReference type="InterPro" id="IPR013656">
    <property type="entry name" value="PAS_4"/>
</dbReference>
<protein>
    <submittedName>
        <fullName evidence="5">Diguanylate cyclase/phosphodiesterase (GGDEF &amp; EAL domains) with PAS/PAC sensor(S)</fullName>
    </submittedName>
</protein>
<dbReference type="SMART" id="SM00091">
    <property type="entry name" value="PAS"/>
    <property type="match status" value="2"/>
</dbReference>
<dbReference type="AlphaFoldDB" id="A0A3B0W8H2"/>
<dbReference type="InterPro" id="IPR000700">
    <property type="entry name" value="PAS-assoc_C"/>
</dbReference>
<dbReference type="Pfam" id="PF00990">
    <property type="entry name" value="GGDEF"/>
    <property type="match status" value="1"/>
</dbReference>
<dbReference type="SUPFAM" id="SSF55073">
    <property type="entry name" value="Nucleotide cyclase"/>
    <property type="match status" value="1"/>
</dbReference>